<dbReference type="EMBL" id="MCGT01000044">
    <property type="protein sequence ID" value="ORX45118.1"/>
    <property type="molecule type" value="Genomic_DNA"/>
</dbReference>
<sequence length="277" mass="32055">MPIPHPGSNQQHQISPQKRNRPTERQCLGWTMARWLLLLGNIFILMYSLMFLVFSVATYAKRYERAEVILITNTTIIAGNSKSRKRKIEGLTKDVSFIVSFTTSLVCLVTAAVGLIGVFKKNRRLLAIYCLLLWLCFALISSVGYIAFKGHTWNLKAKLGMRWRHEFSLADRQVIQDNLRCCGFENPSDHASYFPRCWAESLLPGCQYKYTVFEEWFLRSTFTVAFAILGIHILVIITSLLCANHVDQRFGNRPQPHITFLGPFKDWREWENSRKDQ</sequence>
<name>A0A1X2G613_9FUNG</name>
<evidence type="ECO:0000313" key="7">
    <source>
        <dbReference type="EMBL" id="ORX45118.1"/>
    </source>
</evidence>
<accession>A0A1X2G613</accession>
<dbReference type="OrthoDB" id="2156690at2759"/>
<gene>
    <name evidence="7" type="ORF">DM01DRAFT_1176243</name>
</gene>
<comment type="subcellular location">
    <subcellularLocation>
        <location evidence="1">Membrane</location>
        <topology evidence="1">Multi-pass membrane protein</topology>
    </subcellularLocation>
</comment>
<dbReference type="Proteomes" id="UP000242146">
    <property type="component" value="Unassembled WGS sequence"/>
</dbReference>
<keyword evidence="8" id="KW-1185">Reference proteome</keyword>
<evidence type="ECO:0000256" key="2">
    <source>
        <dbReference type="ARBA" id="ARBA00022692"/>
    </source>
</evidence>
<evidence type="ECO:0000313" key="8">
    <source>
        <dbReference type="Proteomes" id="UP000242146"/>
    </source>
</evidence>
<feature type="transmembrane region" description="Helical" evidence="6">
    <location>
        <begin position="35"/>
        <end position="60"/>
    </location>
</feature>
<evidence type="ECO:0000256" key="3">
    <source>
        <dbReference type="ARBA" id="ARBA00022989"/>
    </source>
</evidence>
<dbReference type="AlphaFoldDB" id="A0A1X2G613"/>
<feature type="transmembrane region" description="Helical" evidence="6">
    <location>
        <begin position="126"/>
        <end position="148"/>
    </location>
</feature>
<feature type="transmembrane region" description="Helical" evidence="6">
    <location>
        <begin position="222"/>
        <end position="243"/>
    </location>
</feature>
<feature type="transmembrane region" description="Helical" evidence="6">
    <location>
        <begin position="95"/>
        <end position="119"/>
    </location>
</feature>
<feature type="compositionally biased region" description="Polar residues" evidence="5">
    <location>
        <begin position="7"/>
        <end position="17"/>
    </location>
</feature>
<keyword evidence="2 6" id="KW-0812">Transmembrane</keyword>
<keyword evidence="4 6" id="KW-0472">Membrane</keyword>
<evidence type="ECO:0000256" key="1">
    <source>
        <dbReference type="ARBA" id="ARBA00004141"/>
    </source>
</evidence>
<dbReference type="STRING" id="101127.A0A1X2G613"/>
<evidence type="ECO:0000256" key="6">
    <source>
        <dbReference type="SAM" id="Phobius"/>
    </source>
</evidence>
<comment type="caution">
    <text evidence="7">The sequence shown here is derived from an EMBL/GenBank/DDBJ whole genome shotgun (WGS) entry which is preliminary data.</text>
</comment>
<keyword evidence="3 6" id="KW-1133">Transmembrane helix</keyword>
<dbReference type="InterPro" id="IPR018499">
    <property type="entry name" value="Tetraspanin/Peripherin"/>
</dbReference>
<proteinExistence type="predicted"/>
<dbReference type="Pfam" id="PF00335">
    <property type="entry name" value="Tetraspanin"/>
    <property type="match status" value="1"/>
</dbReference>
<protein>
    <recommendedName>
        <fullName evidence="9">Tetraspanin Tsp2</fullName>
    </recommendedName>
</protein>
<evidence type="ECO:0000256" key="5">
    <source>
        <dbReference type="SAM" id="MobiDB-lite"/>
    </source>
</evidence>
<dbReference type="GO" id="GO:0016020">
    <property type="term" value="C:membrane"/>
    <property type="evidence" value="ECO:0007669"/>
    <property type="project" value="UniProtKB-SubCell"/>
</dbReference>
<evidence type="ECO:0008006" key="9">
    <source>
        <dbReference type="Google" id="ProtNLM"/>
    </source>
</evidence>
<organism evidence="7 8">
    <name type="scientific">Hesseltinella vesiculosa</name>
    <dbReference type="NCBI Taxonomy" id="101127"/>
    <lineage>
        <taxon>Eukaryota</taxon>
        <taxon>Fungi</taxon>
        <taxon>Fungi incertae sedis</taxon>
        <taxon>Mucoromycota</taxon>
        <taxon>Mucoromycotina</taxon>
        <taxon>Mucoromycetes</taxon>
        <taxon>Mucorales</taxon>
        <taxon>Cunninghamellaceae</taxon>
        <taxon>Hesseltinella</taxon>
    </lineage>
</organism>
<evidence type="ECO:0000256" key="4">
    <source>
        <dbReference type="ARBA" id="ARBA00023136"/>
    </source>
</evidence>
<feature type="region of interest" description="Disordered" evidence="5">
    <location>
        <begin position="1"/>
        <end position="21"/>
    </location>
</feature>
<reference evidence="7 8" key="1">
    <citation type="submission" date="2016-07" db="EMBL/GenBank/DDBJ databases">
        <title>Pervasive Adenine N6-methylation of Active Genes in Fungi.</title>
        <authorList>
            <consortium name="DOE Joint Genome Institute"/>
            <person name="Mondo S.J."/>
            <person name="Dannebaum R.O."/>
            <person name="Kuo R.C."/>
            <person name="Labutti K."/>
            <person name="Haridas S."/>
            <person name="Kuo A."/>
            <person name="Salamov A."/>
            <person name="Ahrendt S.R."/>
            <person name="Lipzen A."/>
            <person name="Sullivan W."/>
            <person name="Andreopoulos W.B."/>
            <person name="Clum A."/>
            <person name="Lindquist E."/>
            <person name="Daum C."/>
            <person name="Ramamoorthy G.K."/>
            <person name="Gryganskyi A."/>
            <person name="Culley D."/>
            <person name="Magnuson J.K."/>
            <person name="James T.Y."/>
            <person name="O'Malley M.A."/>
            <person name="Stajich J.E."/>
            <person name="Spatafora J.W."/>
            <person name="Visel A."/>
            <person name="Grigoriev I.V."/>
        </authorList>
    </citation>
    <scope>NUCLEOTIDE SEQUENCE [LARGE SCALE GENOMIC DNA]</scope>
    <source>
        <strain evidence="7 8">NRRL 3301</strain>
    </source>
</reference>